<evidence type="ECO:0000256" key="13">
    <source>
        <dbReference type="ARBA" id="ARBA00022859"/>
    </source>
</evidence>
<dbReference type="InterPro" id="IPR018114">
    <property type="entry name" value="TRYPSIN_HIS"/>
</dbReference>
<dbReference type="Proteomes" id="UP001159405">
    <property type="component" value="Unassembled WGS sequence"/>
</dbReference>
<evidence type="ECO:0000256" key="6">
    <source>
        <dbReference type="ARBA" id="ARBA00022588"/>
    </source>
</evidence>
<feature type="disulfide bond" evidence="17">
    <location>
        <begin position="296"/>
        <end position="323"/>
    </location>
</feature>
<keyword evidence="13" id="KW-0391">Immunity</keyword>
<keyword evidence="15" id="KW-0325">Glycoprotein</keyword>
<evidence type="ECO:0000256" key="12">
    <source>
        <dbReference type="ARBA" id="ARBA00022825"/>
    </source>
</evidence>
<dbReference type="CDD" id="cd00190">
    <property type="entry name" value="Tryp_SPc"/>
    <property type="match status" value="1"/>
</dbReference>
<dbReference type="InterPro" id="IPR009003">
    <property type="entry name" value="Peptidase_S1_PA"/>
</dbReference>
<evidence type="ECO:0000256" key="5">
    <source>
        <dbReference type="ARBA" id="ARBA00022525"/>
    </source>
</evidence>
<keyword evidence="5" id="KW-0964">Secreted</keyword>
<feature type="disulfide bond" evidence="17">
    <location>
        <begin position="236"/>
        <end position="263"/>
    </location>
</feature>
<dbReference type="SMART" id="SM00327">
    <property type="entry name" value="VWA"/>
    <property type="match status" value="1"/>
</dbReference>
<dbReference type="PROSITE" id="PS50923">
    <property type="entry name" value="SUSHI"/>
    <property type="match status" value="4"/>
</dbReference>
<dbReference type="InterPro" id="IPR002035">
    <property type="entry name" value="VWF_A"/>
</dbReference>
<dbReference type="Gene3D" id="2.40.10.10">
    <property type="entry name" value="Trypsin-like serine proteases"/>
    <property type="match status" value="1"/>
</dbReference>
<evidence type="ECO:0000259" key="21">
    <source>
        <dbReference type="PROSITE" id="PS50240"/>
    </source>
</evidence>
<keyword evidence="11 18" id="KW-0378">Hydrolase</keyword>
<proteinExistence type="predicted"/>
<dbReference type="PROSITE" id="PS00134">
    <property type="entry name" value="TRYPSIN_HIS"/>
    <property type="match status" value="1"/>
</dbReference>
<comment type="caution">
    <text evidence="23">The sequence shown here is derived from an EMBL/GenBank/DDBJ whole genome shotgun (WGS) entry which is preliminary data.</text>
</comment>
<dbReference type="PROSITE" id="PS50234">
    <property type="entry name" value="VWFA"/>
    <property type="match status" value="1"/>
</dbReference>
<dbReference type="InterPro" id="IPR036465">
    <property type="entry name" value="vWFA_dom_sf"/>
</dbReference>
<evidence type="ECO:0000259" key="22">
    <source>
        <dbReference type="PROSITE" id="PS50923"/>
    </source>
</evidence>
<dbReference type="SUPFAM" id="SSF53300">
    <property type="entry name" value="vWA-like"/>
    <property type="match status" value="1"/>
</dbReference>
<evidence type="ECO:0000256" key="15">
    <source>
        <dbReference type="ARBA" id="ARBA00023180"/>
    </source>
</evidence>
<accession>A0ABN8Q1V2</accession>
<dbReference type="PRINTS" id="PR00453">
    <property type="entry name" value="VWFADOMAIN"/>
</dbReference>
<dbReference type="InterPro" id="IPR043504">
    <property type="entry name" value="Peptidase_S1_PA_chymotrypsin"/>
</dbReference>
<comment type="subcellular location">
    <subcellularLocation>
        <location evidence="3">Cell surface</location>
    </subcellularLocation>
    <subcellularLocation>
        <location evidence="4">Secreted</location>
    </subcellularLocation>
</comment>
<keyword evidence="10" id="KW-0677">Repeat</keyword>
<keyword evidence="24" id="KW-1185">Reference proteome</keyword>
<dbReference type="CDD" id="cd01450">
    <property type="entry name" value="vWFA_subfamily_ECM"/>
    <property type="match status" value="1"/>
</dbReference>
<dbReference type="SUPFAM" id="SSF57535">
    <property type="entry name" value="Complement control module/SCR domain"/>
    <property type="match status" value="5"/>
</dbReference>
<feature type="domain" description="Sushi" evidence="22">
    <location>
        <begin position="90"/>
        <end position="146"/>
    </location>
</feature>
<organism evidence="23 24">
    <name type="scientific">Porites lobata</name>
    <dbReference type="NCBI Taxonomy" id="104759"/>
    <lineage>
        <taxon>Eukaryota</taxon>
        <taxon>Metazoa</taxon>
        <taxon>Cnidaria</taxon>
        <taxon>Anthozoa</taxon>
        <taxon>Hexacorallia</taxon>
        <taxon>Scleractinia</taxon>
        <taxon>Fungiina</taxon>
        <taxon>Poritidae</taxon>
        <taxon>Porites</taxon>
    </lineage>
</organism>
<protein>
    <recommendedName>
        <fullName evidence="16">C3/C5 convertase</fullName>
    </recommendedName>
</protein>
<dbReference type="PANTHER" id="PTHR46393">
    <property type="entry name" value="SUSHI DOMAIN-CONTAINING PROTEIN"/>
    <property type="match status" value="1"/>
</dbReference>
<dbReference type="Pfam" id="PF00084">
    <property type="entry name" value="Sushi"/>
    <property type="match status" value="5"/>
</dbReference>
<dbReference type="SMART" id="SM00032">
    <property type="entry name" value="CCP"/>
    <property type="match status" value="5"/>
</dbReference>
<evidence type="ECO:0000256" key="17">
    <source>
        <dbReference type="PROSITE-ProRule" id="PRU00302"/>
    </source>
</evidence>
<evidence type="ECO:0000313" key="23">
    <source>
        <dbReference type="EMBL" id="CAH3155340.1"/>
    </source>
</evidence>
<dbReference type="Pfam" id="PF00089">
    <property type="entry name" value="Trypsin"/>
    <property type="match status" value="1"/>
</dbReference>
<dbReference type="CDD" id="cd00033">
    <property type="entry name" value="CCP"/>
    <property type="match status" value="5"/>
</dbReference>
<evidence type="ECO:0000256" key="11">
    <source>
        <dbReference type="ARBA" id="ARBA00022801"/>
    </source>
</evidence>
<keyword evidence="7 17" id="KW-0768">Sushi</keyword>
<feature type="chain" id="PRO_5046137616" description="C3/C5 convertase" evidence="19">
    <location>
        <begin position="26"/>
        <end position="861"/>
    </location>
</feature>
<dbReference type="SUPFAM" id="SSF50494">
    <property type="entry name" value="Trypsin-like serine proteases"/>
    <property type="match status" value="1"/>
</dbReference>
<sequence>MFSRSQVLLFIFAAFFIFFCTRTETAKQGCEKLLRKLQKNPPNNNTIVGINIKLSKARYRCRNGFKLVGLKIRSCKNGKWKEKQEPRCLGPCGRPADIPHAKFHGSSFGYKDKLRYSCKKRYKLSGPRKRTCRENGKWSRPPTCSPMQCTNPGNITIRNGSVMTSDPQYRYGTELVFECNEGFQLRGKDVITCKEFGWDSRRLPYCKEKQCPDPGRPNNGDRFGDFTVGSSVRFSCQYGFVLHGSRERTCTENLEWNGSLTTCQDGNTDCLILGKPISGRKYGSEYNHGDIVTFECDQGFVLKGSAVRRCMENGTWNGTEAICIDEFEDSFQNVNETAFILRKNMIDNFKGYACNHDNETGCNRTNSQSMDTRGRAILLDTDSGLDLVFVIDASSSVTRDGFNLSLSFAQEFIKTIGLSRRRDGTRIALVTFGTEAVLEFNLGDAKVATLERAIEEIGKVKYAGGATASAKALKLVRTVVAPNARKGSKRAMIFITDGKSNIGGPPEREAKILKENEQFDFEIYAVGVGKKVNDRELTKIASATNEDNHVIKVRKLATLQAAIKKAVDMRIDYSPCGESPVDFRARIVGGSKSKRGWWPWQVGIYTINDHGEFQLICGGALISSQWVLTAGHCFYYKNPRTNRFTRNDNANSYQLKVGDHSLNKDPPEKSEKTVTLKNIYVHQGFKYNLMVNDIALVKIEQKVELNKYVRTVCLPEKNEGDLVIPTKYGYVAGWGATKALKPGKRAPDHRRYSNVLKHSAYEIQQNRLCGKRSALPFNSTVSFCAGDGKGGNDTCHGDSGGAFVREGKRGDKYPWIVTGLVSWGEGCAQKNQYGYYTRVYPFIDWIKKVEAENTDPDEGEA</sequence>
<evidence type="ECO:0000256" key="10">
    <source>
        <dbReference type="ARBA" id="ARBA00022737"/>
    </source>
</evidence>
<evidence type="ECO:0000256" key="14">
    <source>
        <dbReference type="ARBA" id="ARBA00023157"/>
    </source>
</evidence>
<evidence type="ECO:0000256" key="8">
    <source>
        <dbReference type="ARBA" id="ARBA00022670"/>
    </source>
</evidence>
<feature type="domain" description="Sushi" evidence="22">
    <location>
        <begin position="147"/>
        <end position="208"/>
    </location>
</feature>
<dbReference type="InterPro" id="IPR000436">
    <property type="entry name" value="Sushi_SCR_CCP_dom"/>
</dbReference>
<feature type="domain" description="Peptidase S1" evidence="21">
    <location>
        <begin position="587"/>
        <end position="851"/>
    </location>
</feature>
<feature type="domain" description="Sushi" evidence="22">
    <location>
        <begin position="209"/>
        <end position="265"/>
    </location>
</feature>
<dbReference type="Pfam" id="PF00092">
    <property type="entry name" value="VWA"/>
    <property type="match status" value="1"/>
</dbReference>
<dbReference type="SMART" id="SM00020">
    <property type="entry name" value="Tryp_SPc"/>
    <property type="match status" value="1"/>
</dbReference>
<feature type="signal peptide" evidence="19">
    <location>
        <begin position="1"/>
        <end position="25"/>
    </location>
</feature>
<dbReference type="InterPro" id="IPR011360">
    <property type="entry name" value="Compl_C2_B"/>
</dbReference>
<dbReference type="InterPro" id="IPR001254">
    <property type="entry name" value="Trypsin_dom"/>
</dbReference>
<comment type="cofactor">
    <cofactor evidence="1">
        <name>Mn(2+)</name>
        <dbReference type="ChEBI" id="CHEBI:29035"/>
    </cofactor>
</comment>
<feature type="domain" description="VWFA" evidence="20">
    <location>
        <begin position="386"/>
        <end position="567"/>
    </location>
</feature>
<evidence type="ECO:0000256" key="19">
    <source>
        <dbReference type="SAM" id="SignalP"/>
    </source>
</evidence>
<keyword evidence="14 17" id="KW-1015">Disulfide bond</keyword>
<dbReference type="InterPro" id="IPR033116">
    <property type="entry name" value="TRYPSIN_SER"/>
</dbReference>
<evidence type="ECO:0000256" key="7">
    <source>
        <dbReference type="ARBA" id="ARBA00022659"/>
    </source>
</evidence>
<dbReference type="Gene3D" id="3.40.50.410">
    <property type="entry name" value="von Willebrand factor, type A domain"/>
    <property type="match status" value="1"/>
</dbReference>
<dbReference type="Gene3D" id="2.10.70.10">
    <property type="entry name" value="Complement Module, domain 1"/>
    <property type="match status" value="5"/>
</dbReference>
<dbReference type="InterPro" id="IPR001314">
    <property type="entry name" value="Peptidase_S1A"/>
</dbReference>
<reference evidence="23 24" key="1">
    <citation type="submission" date="2022-05" db="EMBL/GenBank/DDBJ databases">
        <authorList>
            <consortium name="Genoscope - CEA"/>
            <person name="William W."/>
        </authorList>
    </citation>
    <scope>NUCLEOTIDE SEQUENCE [LARGE SCALE GENOMIC DNA]</scope>
</reference>
<evidence type="ECO:0000256" key="2">
    <source>
        <dbReference type="ARBA" id="ARBA00001946"/>
    </source>
</evidence>
<evidence type="ECO:0000256" key="3">
    <source>
        <dbReference type="ARBA" id="ARBA00004241"/>
    </source>
</evidence>
<keyword evidence="9 19" id="KW-0732">Signal</keyword>
<evidence type="ECO:0000256" key="4">
    <source>
        <dbReference type="ARBA" id="ARBA00004613"/>
    </source>
</evidence>
<comment type="cofactor">
    <cofactor evidence="2">
        <name>Mg(2+)</name>
        <dbReference type="ChEBI" id="CHEBI:18420"/>
    </cofactor>
</comment>
<keyword evidence="8 18" id="KW-0645">Protease</keyword>
<dbReference type="PROSITE" id="PS50240">
    <property type="entry name" value="TRYPSIN_DOM"/>
    <property type="match status" value="1"/>
</dbReference>
<evidence type="ECO:0000259" key="20">
    <source>
        <dbReference type="PROSITE" id="PS50234"/>
    </source>
</evidence>
<gene>
    <name evidence="23" type="ORF">PLOB_00001498</name>
</gene>
<comment type="caution">
    <text evidence="17">Lacks conserved residue(s) required for the propagation of feature annotation.</text>
</comment>
<dbReference type="PIRSF" id="PIRSF001154">
    <property type="entry name" value="Compl_C2_B"/>
    <property type="match status" value="1"/>
</dbReference>
<feature type="disulfide bond" evidence="17">
    <location>
        <begin position="179"/>
        <end position="206"/>
    </location>
</feature>
<dbReference type="EMBL" id="CALNXK010000101">
    <property type="protein sequence ID" value="CAH3155340.1"/>
    <property type="molecule type" value="Genomic_DNA"/>
</dbReference>
<evidence type="ECO:0000256" key="18">
    <source>
        <dbReference type="RuleBase" id="RU363034"/>
    </source>
</evidence>
<evidence type="ECO:0000256" key="1">
    <source>
        <dbReference type="ARBA" id="ARBA00001936"/>
    </source>
</evidence>
<keyword evidence="6" id="KW-0399">Innate immunity</keyword>
<dbReference type="PANTHER" id="PTHR46393:SF7">
    <property type="entry name" value="COMPLEMENT C2"/>
    <property type="match status" value="1"/>
</dbReference>
<name>A0ABN8Q1V2_9CNID</name>
<dbReference type="PROSITE" id="PS00135">
    <property type="entry name" value="TRYPSIN_SER"/>
    <property type="match status" value="1"/>
</dbReference>
<evidence type="ECO:0000256" key="16">
    <source>
        <dbReference type="ARBA" id="ARBA00029636"/>
    </source>
</evidence>
<keyword evidence="12 18" id="KW-0720">Serine protease</keyword>
<dbReference type="PRINTS" id="PR00722">
    <property type="entry name" value="CHYMOTRYPSIN"/>
</dbReference>
<dbReference type="InterPro" id="IPR035976">
    <property type="entry name" value="Sushi/SCR/CCP_sf"/>
</dbReference>
<evidence type="ECO:0000256" key="9">
    <source>
        <dbReference type="ARBA" id="ARBA00022729"/>
    </source>
</evidence>
<evidence type="ECO:0000313" key="24">
    <source>
        <dbReference type="Proteomes" id="UP001159405"/>
    </source>
</evidence>
<feature type="domain" description="Sushi" evidence="22">
    <location>
        <begin position="268"/>
        <end position="325"/>
    </location>
</feature>